<evidence type="ECO:0000313" key="3">
    <source>
        <dbReference type="Proteomes" id="UP000176308"/>
    </source>
</evidence>
<keyword evidence="1" id="KW-0472">Membrane</keyword>
<evidence type="ECO:0000256" key="1">
    <source>
        <dbReference type="SAM" id="Phobius"/>
    </source>
</evidence>
<evidence type="ECO:0000313" key="2">
    <source>
        <dbReference type="EMBL" id="OGZ71130.1"/>
    </source>
</evidence>
<dbReference type="AlphaFoldDB" id="A0A1G2I9U4"/>
<protein>
    <submittedName>
        <fullName evidence="2">Uncharacterized protein</fullName>
    </submittedName>
</protein>
<dbReference type="EMBL" id="MHOX01000013">
    <property type="protein sequence ID" value="OGZ71130.1"/>
    <property type="molecule type" value="Genomic_DNA"/>
</dbReference>
<gene>
    <name evidence="2" type="ORF">A2904_00230</name>
</gene>
<accession>A0A1G2I9U4</accession>
<name>A0A1G2I9U4_9BACT</name>
<dbReference type="Proteomes" id="UP000176308">
    <property type="component" value="Unassembled WGS sequence"/>
</dbReference>
<feature type="transmembrane region" description="Helical" evidence="1">
    <location>
        <begin position="40"/>
        <end position="58"/>
    </location>
</feature>
<feature type="transmembrane region" description="Helical" evidence="1">
    <location>
        <begin position="12"/>
        <end position="34"/>
    </location>
</feature>
<reference evidence="2 3" key="1">
    <citation type="journal article" date="2016" name="Nat. Commun.">
        <title>Thousands of microbial genomes shed light on interconnected biogeochemical processes in an aquifer system.</title>
        <authorList>
            <person name="Anantharaman K."/>
            <person name="Brown C.T."/>
            <person name="Hug L.A."/>
            <person name="Sharon I."/>
            <person name="Castelle C.J."/>
            <person name="Probst A.J."/>
            <person name="Thomas B.C."/>
            <person name="Singh A."/>
            <person name="Wilkins M.J."/>
            <person name="Karaoz U."/>
            <person name="Brodie E.L."/>
            <person name="Williams K.H."/>
            <person name="Hubbard S.S."/>
            <person name="Banfield J.F."/>
        </authorList>
    </citation>
    <scope>NUCLEOTIDE SEQUENCE [LARGE SCALE GENOMIC DNA]</scope>
</reference>
<proteinExistence type="predicted"/>
<keyword evidence="1" id="KW-0812">Transmembrane</keyword>
<sequence>MAEGNLTGPEGILMLMIAVPLDLAGIILLVLSFFGVGIPFSFLLDVLGMVFIGGWLLIRTGSVKSTKGVQKVAQKTLKRFGFTLLAELVPFLGDVYPGWTILVWKELK</sequence>
<comment type="caution">
    <text evidence="2">The sequence shown here is derived from an EMBL/GenBank/DDBJ whole genome shotgun (WGS) entry which is preliminary data.</text>
</comment>
<organism evidence="2 3">
    <name type="scientific">Candidatus Staskawiczbacteria bacterium RIFCSPLOWO2_01_FULL_33_9</name>
    <dbReference type="NCBI Taxonomy" id="1802211"/>
    <lineage>
        <taxon>Bacteria</taxon>
        <taxon>Candidatus Staskawicziibacteriota</taxon>
    </lineage>
</organism>
<keyword evidence="1" id="KW-1133">Transmembrane helix</keyword>
<feature type="transmembrane region" description="Helical" evidence="1">
    <location>
        <begin position="79"/>
        <end position="99"/>
    </location>
</feature>